<evidence type="ECO:0000256" key="1">
    <source>
        <dbReference type="ARBA" id="ARBA00009677"/>
    </source>
</evidence>
<dbReference type="Pfam" id="PF22692">
    <property type="entry name" value="LlgE_F_G_D1"/>
    <property type="match status" value="1"/>
</dbReference>
<accession>A0A382PX51</accession>
<dbReference type="EMBL" id="UINC01110129">
    <property type="protein sequence ID" value="SVC77427.1"/>
    <property type="molecule type" value="Genomic_DNA"/>
</dbReference>
<sequence length="283" mass="30319">MIASLHNGVTALKSLTQGLQTLGNNIANVNSLGYKASRVNYSDNFYLHIQDAESSGGGEPRNQVQQFGTGVHVGSVTSNFNQGTIDVTGLDLDLAIEGGALPNAGGFFEVTDPATGELFYTRAGSYETNIAGVVVTRDRFRYQLQGQDGALLLGAQDGETLLARRVEEDGKVNLLVNKDGQDTLRAAGQVKLVNFSSPQYLRRVGNGYFSNGLAGQNIAGQLDNPLPTIGSNGKIRQYALELSNVDLTNEFASMITHQRSFQAGSRVVTTSDMILSEAINLKR</sequence>
<gene>
    <name evidence="4" type="ORF">METZ01_LOCUS330281</name>
</gene>
<reference evidence="4" key="1">
    <citation type="submission" date="2018-05" db="EMBL/GenBank/DDBJ databases">
        <authorList>
            <person name="Lanie J.A."/>
            <person name="Ng W.-L."/>
            <person name="Kazmierczak K.M."/>
            <person name="Andrzejewski T.M."/>
            <person name="Davidsen T.M."/>
            <person name="Wayne K.J."/>
            <person name="Tettelin H."/>
            <person name="Glass J.I."/>
            <person name="Rusch D."/>
            <person name="Podicherti R."/>
            <person name="Tsui H.-C.T."/>
            <person name="Winkler M.E."/>
        </authorList>
    </citation>
    <scope>NUCLEOTIDE SEQUENCE</scope>
</reference>
<dbReference type="InterPro" id="IPR037925">
    <property type="entry name" value="FlgE/F/G-like"/>
</dbReference>
<dbReference type="InterPro" id="IPR020013">
    <property type="entry name" value="Flagellar_FlgE/F/G"/>
</dbReference>
<dbReference type="PANTHER" id="PTHR30435">
    <property type="entry name" value="FLAGELLAR PROTEIN"/>
    <property type="match status" value="1"/>
</dbReference>
<comment type="similarity">
    <text evidence="1">Belongs to the flagella basal body rod proteins family.</text>
</comment>
<evidence type="ECO:0000259" key="3">
    <source>
        <dbReference type="Pfam" id="PF22692"/>
    </source>
</evidence>
<organism evidence="4">
    <name type="scientific">marine metagenome</name>
    <dbReference type="NCBI Taxonomy" id="408172"/>
    <lineage>
        <taxon>unclassified sequences</taxon>
        <taxon>metagenomes</taxon>
        <taxon>ecological metagenomes</taxon>
    </lineage>
</organism>
<dbReference type="GO" id="GO:0009288">
    <property type="term" value="C:bacterial-type flagellum"/>
    <property type="evidence" value="ECO:0007669"/>
    <property type="project" value="TreeGrafter"/>
</dbReference>
<evidence type="ECO:0000259" key="2">
    <source>
        <dbReference type="Pfam" id="PF06429"/>
    </source>
</evidence>
<dbReference type="InterPro" id="IPR053967">
    <property type="entry name" value="LlgE_F_G-like_D1"/>
</dbReference>
<dbReference type="PANTHER" id="PTHR30435:SF19">
    <property type="entry name" value="FLAGELLAR BASAL-BODY ROD PROTEIN FLGG"/>
    <property type="match status" value="1"/>
</dbReference>
<feature type="domain" description="Flagellar basal-body/hook protein C-terminal" evidence="2">
    <location>
        <begin position="237"/>
        <end position="281"/>
    </location>
</feature>
<dbReference type="NCBIfam" id="TIGR03506">
    <property type="entry name" value="FlgEFG_subfam"/>
    <property type="match status" value="1"/>
</dbReference>
<dbReference type="GO" id="GO:0071978">
    <property type="term" value="P:bacterial-type flagellum-dependent swarming motility"/>
    <property type="evidence" value="ECO:0007669"/>
    <property type="project" value="TreeGrafter"/>
</dbReference>
<dbReference type="Pfam" id="PF06429">
    <property type="entry name" value="Flg_bbr_C"/>
    <property type="match status" value="1"/>
</dbReference>
<dbReference type="InterPro" id="IPR019776">
    <property type="entry name" value="Flagellar_basal_body_rod_CS"/>
</dbReference>
<feature type="domain" description="Flagellar hook protein FlgE/F/G-like D1" evidence="3">
    <location>
        <begin position="105"/>
        <end position="142"/>
    </location>
</feature>
<protein>
    <submittedName>
        <fullName evidence="4">Uncharacterized protein</fullName>
    </submittedName>
</protein>
<dbReference type="AlphaFoldDB" id="A0A382PX51"/>
<dbReference type="InterPro" id="IPR010930">
    <property type="entry name" value="Flg_bb/hook_C_dom"/>
</dbReference>
<name>A0A382PX51_9ZZZZ</name>
<proteinExistence type="inferred from homology"/>
<dbReference type="PROSITE" id="PS00588">
    <property type="entry name" value="FLAGELLA_BB_ROD"/>
    <property type="match status" value="1"/>
</dbReference>
<dbReference type="SUPFAM" id="SSF117143">
    <property type="entry name" value="Flagellar hook protein flgE"/>
    <property type="match status" value="1"/>
</dbReference>
<evidence type="ECO:0000313" key="4">
    <source>
        <dbReference type="EMBL" id="SVC77427.1"/>
    </source>
</evidence>